<keyword evidence="6 10" id="KW-0560">Oxidoreductase</keyword>
<dbReference type="Pfam" id="PF08331">
    <property type="entry name" value="QueG_DUF1730"/>
    <property type="match status" value="1"/>
</dbReference>
<keyword evidence="11" id="KW-1185">Reference proteome</keyword>
<evidence type="ECO:0000313" key="10">
    <source>
        <dbReference type="EMBL" id="QOV88774.1"/>
    </source>
</evidence>
<dbReference type="EMBL" id="CP063458">
    <property type="protein sequence ID" value="QOV88774.1"/>
    <property type="molecule type" value="Genomic_DNA"/>
</dbReference>
<dbReference type="PROSITE" id="PS00198">
    <property type="entry name" value="4FE4S_FER_1"/>
    <property type="match status" value="1"/>
</dbReference>
<dbReference type="Proteomes" id="UP000593765">
    <property type="component" value="Chromosome"/>
</dbReference>
<keyword evidence="4" id="KW-0479">Metal-binding</keyword>
<dbReference type="RefSeq" id="WP_206291777.1">
    <property type="nucleotide sequence ID" value="NZ_CP063458.1"/>
</dbReference>
<dbReference type="GO" id="GO:0046872">
    <property type="term" value="F:metal ion binding"/>
    <property type="evidence" value="ECO:0007669"/>
    <property type="project" value="UniProtKB-KW"/>
</dbReference>
<dbReference type="AlphaFoldDB" id="A0A7M2WU27"/>
<organism evidence="10 11">
    <name type="scientific">Humisphaera borealis</name>
    <dbReference type="NCBI Taxonomy" id="2807512"/>
    <lineage>
        <taxon>Bacteria</taxon>
        <taxon>Pseudomonadati</taxon>
        <taxon>Planctomycetota</taxon>
        <taxon>Phycisphaerae</taxon>
        <taxon>Tepidisphaerales</taxon>
        <taxon>Tepidisphaeraceae</taxon>
        <taxon>Humisphaera</taxon>
    </lineage>
</organism>
<accession>A0A7M2WU27</accession>
<dbReference type="GO" id="GO:0008616">
    <property type="term" value="P:tRNA queuosine(34) biosynthetic process"/>
    <property type="evidence" value="ECO:0007669"/>
    <property type="project" value="UniProtKB-KW"/>
</dbReference>
<dbReference type="InterPro" id="IPR013542">
    <property type="entry name" value="QueG_DUF1730"/>
</dbReference>
<dbReference type="EC" id="1.17.99.6" evidence="10"/>
<evidence type="ECO:0000256" key="3">
    <source>
        <dbReference type="ARBA" id="ARBA00022694"/>
    </source>
</evidence>
<dbReference type="Pfam" id="PF13484">
    <property type="entry name" value="Fer4_16"/>
    <property type="match status" value="1"/>
</dbReference>
<dbReference type="GO" id="GO:0052693">
    <property type="term" value="F:epoxyqueuosine reductase activity"/>
    <property type="evidence" value="ECO:0007669"/>
    <property type="project" value="UniProtKB-EC"/>
</dbReference>
<dbReference type="NCBIfam" id="TIGR00276">
    <property type="entry name" value="tRNA epoxyqueuosine(34) reductase QueG"/>
    <property type="match status" value="1"/>
</dbReference>
<evidence type="ECO:0000256" key="6">
    <source>
        <dbReference type="ARBA" id="ARBA00023002"/>
    </source>
</evidence>
<keyword evidence="1" id="KW-0004">4Fe-4S</keyword>
<dbReference type="InterPro" id="IPR017896">
    <property type="entry name" value="4Fe4S_Fe-S-bd"/>
</dbReference>
<keyword evidence="2" id="KW-0963">Cytoplasm</keyword>
<evidence type="ECO:0000256" key="4">
    <source>
        <dbReference type="ARBA" id="ARBA00022723"/>
    </source>
</evidence>
<dbReference type="GO" id="GO:0051539">
    <property type="term" value="F:4 iron, 4 sulfur cluster binding"/>
    <property type="evidence" value="ECO:0007669"/>
    <property type="project" value="UniProtKB-KW"/>
</dbReference>
<gene>
    <name evidence="10" type="primary">queG</name>
    <name evidence="10" type="ORF">IPV69_21480</name>
</gene>
<evidence type="ECO:0000256" key="5">
    <source>
        <dbReference type="ARBA" id="ARBA00022785"/>
    </source>
</evidence>
<evidence type="ECO:0000256" key="7">
    <source>
        <dbReference type="ARBA" id="ARBA00023004"/>
    </source>
</evidence>
<keyword evidence="5" id="KW-0671">Queuosine biosynthesis</keyword>
<dbReference type="InterPro" id="IPR004453">
    <property type="entry name" value="QueG"/>
</dbReference>
<evidence type="ECO:0000256" key="1">
    <source>
        <dbReference type="ARBA" id="ARBA00022485"/>
    </source>
</evidence>
<proteinExistence type="predicted"/>
<protein>
    <submittedName>
        <fullName evidence="10">tRNA epoxyqueuosine(34) reductase QueG</fullName>
        <ecNumber evidence="10">1.17.99.6</ecNumber>
    </submittedName>
</protein>
<dbReference type="SUPFAM" id="SSF46548">
    <property type="entry name" value="alpha-helical ferredoxin"/>
    <property type="match status" value="1"/>
</dbReference>
<dbReference type="InterPro" id="IPR017900">
    <property type="entry name" value="4Fe4S_Fe_S_CS"/>
</dbReference>
<keyword evidence="3" id="KW-0819">tRNA processing</keyword>
<name>A0A7M2WU27_9BACT</name>
<evidence type="ECO:0000259" key="9">
    <source>
        <dbReference type="PROSITE" id="PS51379"/>
    </source>
</evidence>
<feature type="domain" description="4Fe-4S ferredoxin-type" evidence="9">
    <location>
        <begin position="186"/>
        <end position="215"/>
    </location>
</feature>
<sequence>MRNPIDQLRDATLARAVKAKATELGFDLVGIAPADPSRFAAFFRRWLDEGRQGEMAYLADRFDERVDPRRYLPEARSVICVARNYYSTLEPIPEADRQRHGRIARYALGKDYHSHLKDKLYDLADWLRETVPGSQTRSSVDTAPVMEREMAARAGIGWVGKNTCIIHPRVGSYLLLGQVLTTIDLPIDEPEPDHCGTCTRCIDACPTQAITGPYQLDARRCISYLTIEHTGDIAPELASQMGDWVFGCDICQDVCPHNRQPPETTDAALRPRIPTGSIEVDRARHWSMDEYHAGTRHTAMRRVKLPQFQRNAAIAFENLSRAKDAIDTVARQHDG</sequence>
<evidence type="ECO:0000256" key="2">
    <source>
        <dbReference type="ARBA" id="ARBA00022490"/>
    </source>
</evidence>
<keyword evidence="8" id="KW-0411">Iron-sulfur</keyword>
<reference evidence="10 11" key="1">
    <citation type="submission" date="2020-10" db="EMBL/GenBank/DDBJ databases">
        <title>Wide distribution of Phycisphaera-like planctomycetes from WD2101 soil group in peatlands and genome analysis of the first cultivated representative.</title>
        <authorList>
            <person name="Dedysh S.N."/>
            <person name="Beletsky A.V."/>
            <person name="Ivanova A."/>
            <person name="Kulichevskaya I.S."/>
            <person name="Suzina N.E."/>
            <person name="Philippov D.A."/>
            <person name="Rakitin A.L."/>
            <person name="Mardanov A.V."/>
            <person name="Ravin N.V."/>
        </authorList>
    </citation>
    <scope>NUCLEOTIDE SEQUENCE [LARGE SCALE GENOMIC DNA]</scope>
    <source>
        <strain evidence="10 11">M1803</strain>
    </source>
</reference>
<keyword evidence="7" id="KW-0408">Iron</keyword>
<dbReference type="PANTHER" id="PTHR30002:SF4">
    <property type="entry name" value="EPOXYQUEUOSINE REDUCTASE"/>
    <property type="match status" value="1"/>
</dbReference>
<dbReference type="KEGG" id="hbs:IPV69_21480"/>
<dbReference type="PANTHER" id="PTHR30002">
    <property type="entry name" value="EPOXYQUEUOSINE REDUCTASE"/>
    <property type="match status" value="1"/>
</dbReference>
<dbReference type="Gene3D" id="3.30.70.20">
    <property type="match status" value="1"/>
</dbReference>
<evidence type="ECO:0000256" key="8">
    <source>
        <dbReference type="ARBA" id="ARBA00023014"/>
    </source>
</evidence>
<evidence type="ECO:0000313" key="11">
    <source>
        <dbReference type="Proteomes" id="UP000593765"/>
    </source>
</evidence>
<dbReference type="PROSITE" id="PS51379">
    <property type="entry name" value="4FE4S_FER_2"/>
    <property type="match status" value="1"/>
</dbReference>